<evidence type="ECO:0000313" key="1">
    <source>
        <dbReference type="EMBL" id="OGC48067.1"/>
    </source>
</evidence>
<dbReference type="STRING" id="1802610.A2W32_05560"/>
<gene>
    <name evidence="1" type="ORF">A2W32_05560</name>
</gene>
<sequence>MKKLLLVLITTFFTVLAALYSSWLDIEESDYILEKTLAISQPFNDRIDIDFLRKLRKSKLDTVSPFENVDVSVE</sequence>
<name>A0A1F4USX8_UNCKA</name>
<dbReference type="EMBL" id="MEUT01000078">
    <property type="protein sequence ID" value="OGC48067.1"/>
    <property type="molecule type" value="Genomic_DNA"/>
</dbReference>
<evidence type="ECO:0000313" key="2">
    <source>
        <dbReference type="Proteomes" id="UP000177371"/>
    </source>
</evidence>
<comment type="caution">
    <text evidence="1">The sequence shown here is derived from an EMBL/GenBank/DDBJ whole genome shotgun (WGS) entry which is preliminary data.</text>
</comment>
<organism evidence="1 2">
    <name type="scientific">candidate division WWE3 bacterium RBG_16_37_10</name>
    <dbReference type="NCBI Taxonomy" id="1802610"/>
    <lineage>
        <taxon>Bacteria</taxon>
        <taxon>Katanobacteria</taxon>
    </lineage>
</organism>
<dbReference type="Proteomes" id="UP000177371">
    <property type="component" value="Unassembled WGS sequence"/>
</dbReference>
<proteinExistence type="predicted"/>
<accession>A0A1F4USX8</accession>
<reference evidence="1 2" key="1">
    <citation type="journal article" date="2016" name="Nat. Commun.">
        <title>Thousands of microbial genomes shed light on interconnected biogeochemical processes in an aquifer system.</title>
        <authorList>
            <person name="Anantharaman K."/>
            <person name="Brown C.T."/>
            <person name="Hug L.A."/>
            <person name="Sharon I."/>
            <person name="Castelle C.J."/>
            <person name="Probst A.J."/>
            <person name="Thomas B.C."/>
            <person name="Singh A."/>
            <person name="Wilkins M.J."/>
            <person name="Karaoz U."/>
            <person name="Brodie E.L."/>
            <person name="Williams K.H."/>
            <person name="Hubbard S.S."/>
            <person name="Banfield J.F."/>
        </authorList>
    </citation>
    <scope>NUCLEOTIDE SEQUENCE [LARGE SCALE GENOMIC DNA]</scope>
</reference>
<dbReference type="AlphaFoldDB" id="A0A1F4USX8"/>
<protein>
    <submittedName>
        <fullName evidence="1">Uncharacterized protein</fullName>
    </submittedName>
</protein>